<evidence type="ECO:0000313" key="2">
    <source>
        <dbReference type="Proteomes" id="UP001175000"/>
    </source>
</evidence>
<dbReference type="EMBL" id="JAULSU010000002">
    <property type="protein sequence ID" value="KAK0626624.1"/>
    <property type="molecule type" value="Genomic_DNA"/>
</dbReference>
<keyword evidence="2" id="KW-1185">Reference proteome</keyword>
<name>A0AA39X3H6_9PEZI</name>
<proteinExistence type="predicted"/>
<protein>
    <submittedName>
        <fullName evidence="1">Uncharacterized protein</fullName>
    </submittedName>
</protein>
<evidence type="ECO:0000313" key="1">
    <source>
        <dbReference type="EMBL" id="KAK0626624.1"/>
    </source>
</evidence>
<comment type="caution">
    <text evidence="1">The sequence shown here is derived from an EMBL/GenBank/DDBJ whole genome shotgun (WGS) entry which is preliminary data.</text>
</comment>
<dbReference type="AlphaFoldDB" id="A0AA39X3H6"/>
<reference evidence="1" key="1">
    <citation type="submission" date="2023-06" db="EMBL/GenBank/DDBJ databases">
        <title>Genome-scale phylogeny and comparative genomics of the fungal order Sordariales.</title>
        <authorList>
            <consortium name="Lawrence Berkeley National Laboratory"/>
            <person name="Hensen N."/>
            <person name="Bonometti L."/>
            <person name="Westerberg I."/>
            <person name="Brannstrom I.O."/>
            <person name="Guillou S."/>
            <person name="Cros-Aarteil S."/>
            <person name="Calhoun S."/>
            <person name="Haridas S."/>
            <person name="Kuo A."/>
            <person name="Mondo S."/>
            <person name="Pangilinan J."/>
            <person name="Riley R."/>
            <person name="Labutti K."/>
            <person name="Andreopoulos B."/>
            <person name="Lipzen A."/>
            <person name="Chen C."/>
            <person name="Yanf M."/>
            <person name="Daum C."/>
            <person name="Ng V."/>
            <person name="Clum A."/>
            <person name="Steindorff A."/>
            <person name="Ohm R."/>
            <person name="Martin F."/>
            <person name="Silar P."/>
            <person name="Natvig D."/>
            <person name="Lalanne C."/>
            <person name="Gautier V."/>
            <person name="Ament-Velasquez S.L."/>
            <person name="Kruys A."/>
            <person name="Hutchinson M.I."/>
            <person name="Powell A.J."/>
            <person name="Barry K."/>
            <person name="Miller A.N."/>
            <person name="Grigoriev I.V."/>
            <person name="Debuchy R."/>
            <person name="Gladieux P."/>
            <person name="Thoren M.H."/>
            <person name="Johannesson H."/>
        </authorList>
    </citation>
    <scope>NUCLEOTIDE SEQUENCE</scope>
    <source>
        <strain evidence="1">CBS 606.72</strain>
    </source>
</reference>
<sequence length="271" mass="30646">MLEGHLHHQFKPICDPDPLTNPRDRPFAKIRRAGSSFRFCPMRSHPLTCPLAVSHATPPEFFTRRSRTAVADKRTACTVFVASRHPQQRCVATLPASASCKLVATTLRLWNRSRPLRSEHPRRGCLGVKAARYGRLWAWCVSDLPRSMTRRRHNVPQPPRWARCLPSFFGRRSVTPPLQLSKDAPTRAHAWSGHILLSPSTLLADPSVCPCQEEKKILGAATEAYHHHEVGRERGNSPTTLCLAQVEGIGRTFIILNRGVPRRPFARYRCH</sequence>
<organism evidence="1 2">
    <name type="scientific">Immersiella caudata</name>
    <dbReference type="NCBI Taxonomy" id="314043"/>
    <lineage>
        <taxon>Eukaryota</taxon>
        <taxon>Fungi</taxon>
        <taxon>Dikarya</taxon>
        <taxon>Ascomycota</taxon>
        <taxon>Pezizomycotina</taxon>
        <taxon>Sordariomycetes</taxon>
        <taxon>Sordariomycetidae</taxon>
        <taxon>Sordariales</taxon>
        <taxon>Lasiosphaeriaceae</taxon>
        <taxon>Immersiella</taxon>
    </lineage>
</organism>
<dbReference type="Proteomes" id="UP001175000">
    <property type="component" value="Unassembled WGS sequence"/>
</dbReference>
<accession>A0AA39X3H6</accession>
<gene>
    <name evidence="1" type="ORF">B0T14DRAFT_110821</name>
</gene>